<accession>A0A6J4V340</accession>
<dbReference type="EMBL" id="CADCWG010000214">
    <property type="protein sequence ID" value="CAA9567146.1"/>
    <property type="molecule type" value="Genomic_DNA"/>
</dbReference>
<feature type="compositionally biased region" description="Basic and acidic residues" evidence="1">
    <location>
        <begin position="280"/>
        <end position="292"/>
    </location>
</feature>
<feature type="compositionally biased region" description="Basic and acidic residues" evidence="1">
    <location>
        <begin position="236"/>
        <end position="258"/>
    </location>
</feature>
<feature type="compositionally biased region" description="Basic and acidic residues" evidence="1">
    <location>
        <begin position="306"/>
        <end position="326"/>
    </location>
</feature>
<feature type="compositionally biased region" description="Pro residues" evidence="1">
    <location>
        <begin position="148"/>
        <end position="160"/>
    </location>
</feature>
<feature type="non-terminal residue" evidence="2">
    <location>
        <position position="1"/>
    </location>
</feature>
<feature type="compositionally biased region" description="Basic residues" evidence="1">
    <location>
        <begin position="169"/>
        <end position="187"/>
    </location>
</feature>
<feature type="compositionally biased region" description="Low complexity" evidence="1">
    <location>
        <begin position="47"/>
        <end position="56"/>
    </location>
</feature>
<evidence type="ECO:0000313" key="2">
    <source>
        <dbReference type="EMBL" id="CAA9567146.1"/>
    </source>
</evidence>
<sequence>GPGSSHVDHRRPALRHRDPPNTIDAEGDGRRGGRRRPVRGGPDRQPARGAGRRAAWQGGGRLRRQRHHGQPGQPARPLRTRRRGDRRGRVAHLPLRGRRGVRPRRHPAPPPGDRARRAPRPRGRHAGHPRRGPALPTHRRGLRREHPQPPWGPGAPPGLPAGPGDDRPRRGRAGPPRRRPGLQRRRGARDPPGRPRRRCRLGPGLPVEGTGRAGRLVRGRLGGVRGEGSTPAQAGRRGDAPGRGDRRGGSGRPRRDGRSVAGGPRPGPTSGRGAGGDPGGLDRPRDGSDQHRHLPPARRPGPAPGDRGHGRARRPDLRLRDRRPADGDPLSGGRRRGGPCARGGHGGDGPRCGRRRL</sequence>
<feature type="non-terminal residue" evidence="2">
    <location>
        <position position="357"/>
    </location>
</feature>
<feature type="compositionally biased region" description="Gly residues" evidence="1">
    <location>
        <begin position="340"/>
        <end position="350"/>
    </location>
</feature>
<keyword evidence="2" id="KW-0456">Lyase</keyword>
<feature type="region of interest" description="Disordered" evidence="1">
    <location>
        <begin position="1"/>
        <end position="357"/>
    </location>
</feature>
<dbReference type="GO" id="GO:0016829">
    <property type="term" value="F:lyase activity"/>
    <property type="evidence" value="ECO:0007669"/>
    <property type="project" value="UniProtKB-KW"/>
</dbReference>
<reference evidence="2" key="1">
    <citation type="submission" date="2020-02" db="EMBL/GenBank/DDBJ databases">
        <authorList>
            <person name="Meier V. D."/>
        </authorList>
    </citation>
    <scope>NUCLEOTIDE SEQUENCE</scope>
    <source>
        <strain evidence="2">AVDCRST_MAG49</strain>
    </source>
</reference>
<evidence type="ECO:0000256" key="1">
    <source>
        <dbReference type="SAM" id="MobiDB-lite"/>
    </source>
</evidence>
<proteinExistence type="predicted"/>
<dbReference type="AlphaFoldDB" id="A0A6J4V340"/>
<gene>
    <name evidence="2" type="ORF">AVDCRST_MAG49-3226</name>
</gene>
<feature type="compositionally biased region" description="Low complexity" evidence="1">
    <location>
        <begin position="201"/>
        <end position="216"/>
    </location>
</feature>
<feature type="compositionally biased region" description="Gly residues" evidence="1">
    <location>
        <begin position="270"/>
        <end position="279"/>
    </location>
</feature>
<dbReference type="EC" id="4.1.2.48" evidence="2"/>
<name>A0A6J4V340_9BACT</name>
<feature type="compositionally biased region" description="Basic residues" evidence="1">
    <location>
        <begin position="117"/>
        <end position="143"/>
    </location>
</feature>
<organism evidence="2">
    <name type="scientific">uncultured Thermomicrobiales bacterium</name>
    <dbReference type="NCBI Taxonomy" id="1645740"/>
    <lineage>
        <taxon>Bacteria</taxon>
        <taxon>Pseudomonadati</taxon>
        <taxon>Thermomicrobiota</taxon>
        <taxon>Thermomicrobia</taxon>
        <taxon>Thermomicrobiales</taxon>
        <taxon>environmental samples</taxon>
    </lineage>
</organism>
<feature type="compositionally biased region" description="Basic residues" evidence="1">
    <location>
        <begin position="78"/>
        <end position="107"/>
    </location>
</feature>
<protein>
    <submittedName>
        <fullName evidence="2">Low-specificity L-threonine aldolase</fullName>
        <ecNumber evidence="2">4.1.2.48</ecNumber>
    </submittedName>
</protein>
<feature type="compositionally biased region" description="Basic and acidic residues" evidence="1">
    <location>
        <begin position="1"/>
        <end position="19"/>
    </location>
</feature>